<evidence type="ECO:0000313" key="1">
    <source>
        <dbReference type="EMBL" id="MDD9326746.1"/>
    </source>
</evidence>
<dbReference type="EMBL" id="JAPQFL010000001">
    <property type="protein sequence ID" value="MDD9326746.1"/>
    <property type="molecule type" value="Genomic_DNA"/>
</dbReference>
<name>A0A9X4E2H1_9NEIS</name>
<reference evidence="2" key="2">
    <citation type="submission" date="2024-02" db="EMBL/GenBank/DDBJ databases">
        <title>Neisseria leonii sp. nov.</title>
        <authorList>
            <person name="Boutroux M."/>
            <person name="Favre-Rochex S."/>
            <person name="Gorgette O."/>
            <person name="Touak G."/>
            <person name="Muhle E."/>
            <person name="Chesneau O."/>
            <person name="Clermont D."/>
            <person name="Rahi P."/>
        </authorList>
    </citation>
    <scope>NUCLEOTIDE SEQUENCE</scope>
    <source>
        <strain evidence="2">51.81</strain>
    </source>
</reference>
<accession>A0A9X4E2H1</accession>
<reference evidence="1" key="1">
    <citation type="submission" date="2022-10" db="EMBL/GenBank/DDBJ databases">
        <authorList>
            <person name="Boutroux M."/>
        </authorList>
    </citation>
    <scope>NUCLEOTIDE SEQUENCE</scope>
    <source>
        <strain evidence="1">51.81</strain>
    </source>
</reference>
<dbReference type="Proteomes" id="UP001149607">
    <property type="component" value="Chromosome"/>
</dbReference>
<sequence length="395" mass="42232">MANLNVASSSYAQLAYIPETVSGVTPDTGKGINLRMTGESLEQTISKETSKEINSSRQTAGMFLTDAQVAGGINFELSSGEYDVLLEACLMDTWSTFGTDGVLDAGSATFSSTGKTVTLTNAAEGLAAGMWFSVQGDDLAPENRGPWLVREIDGGKTTITVAGDVKDQTVTSAKVRAGRLTNGVTERSFSVEKYFSDAGEYFVYRGMQVSKVSLAFESKAAVTGSFDFIGRTSENGKTKFLGDKTDYTESKSGPIIDAVLGMKDVLVDGVDMRETMTAGVQKISVDFDNNMKGADAIGVLGNVDVLAGTISVGGSITMYFQSGAIYNDVIRQRRFNLSWAVFDGNGNGYAFTLPSVELDSPKVNASQKDEPLTVEMNFTALMDPVAKKTIFIDRF</sequence>
<dbReference type="InterPro" id="IPR044000">
    <property type="entry name" value="Phage_tube_2"/>
</dbReference>
<proteinExistence type="predicted"/>
<dbReference type="EMBL" id="CP146598">
    <property type="protein sequence ID" value="WWY03168.1"/>
    <property type="molecule type" value="Genomic_DNA"/>
</dbReference>
<evidence type="ECO:0000313" key="3">
    <source>
        <dbReference type="Proteomes" id="UP001149607"/>
    </source>
</evidence>
<keyword evidence="3" id="KW-1185">Reference proteome</keyword>
<dbReference type="Pfam" id="PF18906">
    <property type="entry name" value="Phage_tube_2"/>
    <property type="match status" value="1"/>
</dbReference>
<evidence type="ECO:0000313" key="2">
    <source>
        <dbReference type="EMBL" id="WWY03168.1"/>
    </source>
</evidence>
<organism evidence="1">
    <name type="scientific">Neisseria leonii</name>
    <dbReference type="NCBI Taxonomy" id="2995413"/>
    <lineage>
        <taxon>Bacteria</taxon>
        <taxon>Pseudomonadati</taxon>
        <taxon>Pseudomonadota</taxon>
        <taxon>Betaproteobacteria</taxon>
        <taxon>Neisseriales</taxon>
        <taxon>Neisseriaceae</taxon>
        <taxon>Neisseria</taxon>
    </lineage>
</organism>
<gene>
    <name evidence="1" type="ORF">ORY91_000113</name>
    <name evidence="2" type="ORF">V9W64_10880</name>
</gene>
<dbReference type="AlphaFoldDB" id="A0A9X4E2H1"/>
<protein>
    <submittedName>
        <fullName evidence="1">Phage tail tube protein</fullName>
    </submittedName>
</protein>
<dbReference type="RefSeq" id="WP_274584093.1">
    <property type="nucleotide sequence ID" value="NZ_CP146598.1"/>
</dbReference>